<dbReference type="InterPro" id="IPR011042">
    <property type="entry name" value="6-blade_b-propeller_TolB-like"/>
</dbReference>
<dbReference type="AlphaFoldDB" id="A0A7V1I554"/>
<sequence length="449" mass="50771">MKKEIPTTYSPPGMLDWPCGVERLSNGNTLITDAGYWSGFGSEILEVDLIGRIVWRYSNGLVFAHSSKLLKNGNILVSDTWNNRILEIDRKGNIIWSSEKWGEGSGMLSDGSHLRYPNDAEETEGGAILISDRNNDRIIEVDKKGNIIWEYTKLKHCHDADRLSNGNTIVASSDQNKVIEINPQGDIVWSYGDGSLKMLNWPRDADRLQNGNTLITDSKNNRIIEVNNNGEIIWSFYLGYFGMPYEADRLPNGNTLISIQQRRQVIEVDPSGNIVWSFRNYYQGHIKDCLINGDFEREAYPDVEYPADWIKCTLLSEGPGCKFFWDSQIHFKGTHSVGIEYYGTGSVWLQQTVRVTPGGLYRLADVVKTAELDGFAHTQVAFLDSMGGFFTYTTFLPGTKPRKGTTDWQKDTLEVRAPKEATAADIRCFVLGRGKTWFDNISFEELPWG</sequence>
<proteinExistence type="predicted"/>
<dbReference type="InterPro" id="IPR010262">
    <property type="entry name" value="Arylsulfotransferase_bact"/>
</dbReference>
<dbReference type="Gene3D" id="2.60.120.260">
    <property type="entry name" value="Galactose-binding domain-like"/>
    <property type="match status" value="1"/>
</dbReference>
<organism evidence="1">
    <name type="scientific">Desulfofervidus auxilii</name>
    <dbReference type="NCBI Taxonomy" id="1621989"/>
    <lineage>
        <taxon>Bacteria</taxon>
        <taxon>Pseudomonadati</taxon>
        <taxon>Thermodesulfobacteriota</taxon>
        <taxon>Candidatus Desulfofervidia</taxon>
        <taxon>Candidatus Desulfofervidales</taxon>
        <taxon>Candidatus Desulfofervidaceae</taxon>
        <taxon>Candidatus Desulfofervidus</taxon>
    </lineage>
</organism>
<comment type="caution">
    <text evidence="1">The sequence shown here is derived from an EMBL/GenBank/DDBJ whole genome shotgun (WGS) entry which is preliminary data.</text>
</comment>
<accession>A0A7V1I554</accession>
<protein>
    <recommendedName>
        <fullName evidence="2">Bulb-type lectin domain-containing protein</fullName>
    </recommendedName>
</protein>
<dbReference type="SUPFAM" id="SSF101898">
    <property type="entry name" value="NHL repeat"/>
    <property type="match status" value="1"/>
</dbReference>
<dbReference type="EMBL" id="DRKW01000323">
    <property type="protein sequence ID" value="HEB74642.1"/>
    <property type="molecule type" value="Genomic_DNA"/>
</dbReference>
<evidence type="ECO:0008006" key="2">
    <source>
        <dbReference type="Google" id="ProtNLM"/>
    </source>
</evidence>
<name>A0A7V1I554_DESA2</name>
<gene>
    <name evidence="1" type="ORF">ENJ03_05420</name>
</gene>
<dbReference type="Gene3D" id="2.120.10.30">
    <property type="entry name" value="TolB, C-terminal domain"/>
    <property type="match status" value="1"/>
</dbReference>
<dbReference type="Pfam" id="PF05935">
    <property type="entry name" value="Arylsulfotrans"/>
    <property type="match status" value="1"/>
</dbReference>
<dbReference type="Proteomes" id="UP000886268">
    <property type="component" value="Unassembled WGS sequence"/>
</dbReference>
<evidence type="ECO:0000313" key="1">
    <source>
        <dbReference type="EMBL" id="HEB74642.1"/>
    </source>
</evidence>
<reference evidence="1" key="1">
    <citation type="journal article" date="2020" name="mSystems">
        <title>Genome- and Community-Level Interaction Insights into Carbon Utilization and Element Cycling Functions of Hydrothermarchaeota in Hydrothermal Sediment.</title>
        <authorList>
            <person name="Zhou Z."/>
            <person name="Liu Y."/>
            <person name="Xu W."/>
            <person name="Pan J."/>
            <person name="Luo Z.H."/>
            <person name="Li M."/>
        </authorList>
    </citation>
    <scope>NUCLEOTIDE SEQUENCE [LARGE SCALE GENOMIC DNA]</scope>
    <source>
        <strain evidence="1">HyVt-45</strain>
    </source>
</reference>